<sequence length="1909" mass="212477">MSRQSHDESIFSPQTSDQQIVLARQRHEQQVTLFKAAVLEQQRIFAEKERALEAEKRRVQEEEAKNWVDRTGIRSQQANLENETAMVKRDKESLVNRERQIQVLEDQRRRNRTRSEAYIEDTFATLGPRAVVEKLTSPSMRERTQAMENISACIGDDQNLSPTFARFTAQDIAPDILPKLHQLVSSLTPPIDSIVVFAESVVTTTAMAKALALAGQCGRLTDYLIEENYFSSRLAISCLRRMVGMETLIVKHAYEAMALVIPQIPVPTLDEPQHPSIDFIREVAPKIVEDCFNNGLWLSVAPLVGHRITSIRQIVLRQVILLARQSDRNRHGIVEASILEVLDIYYRSSSPPPDVVDFFVELLPLVTDKLSRRPAAVQWLLKRLSDPNAGINSAVIDAFRTCLVNHDPTVFQVFTKVELLLHLDSPSIQQSSAIMKLICQGLSVLAIPYARAKAAEGIVRFLDHSDPTVASACLSSCMRIAESTLEDRTHLRTVVLKLNHAKESTLQIYDRAMPVFCKDWAAADDYIAIVHYIQNPEQRIRLPAQQVWRDVVCNSSTARSKIVRDGLLDIIFELCESQYEDAVSLGAKCCTPLAIEITKAGVTSARKLVELLNHPNVHLRQAALQGVQLALESSDGNCQVLLRADVFKALQMFFETYPKEVLENAHKVLARLSPFLRTSREACGGLVQLLESGSQTVQRAARNALTTISNTTLSNRDILRAVVLDSLELPTEPLVEYAVKAIQEWIGPDLAQLNDFPKFFALVEHSDRRLQSAALISLKQRLSDAGYQDSLEKANIISTLRSLANSDNPEALTFVTVALKALALSLARNGHASNIMDLLVHKEPKVRDGAARALEDISKGSVRDRKYLLDEDIIERLVGHGEHLEQTQTDLLASIIPILALDYLEVGKADLIFGLVDHPQQQIRTAASKSVLHMASGTAEQKASLRDALLPRLDHASPLLREVAGNCLSRSLAHDLINDGDFIRMFRMLRSEDVRVREPIIGQLRTYIQDSDETARRRLVDARILPKILDAYTPAKDDLLDFMSNCLLPVLGPSFTQDDGGAALFPLLDNDEHRLRASAIQALKNAIDSRYGSMENMAKASIIVILHQRITSDNVILELWCRILPKAAPYLTNRAEIDILFASLNDPRGDVREAASKAISVLAKTSEISRTCMLPTLLHNLENPSPTSIPSIAEAISLSGITFVSNGKEVELLHHILNDKYIEIRIAAVEATIQSLSKGGSFEHQKLVTATPDVLTVALKLHNRPSQRQHSLKLLQSIVNHLSHELLHDAKLARDMFSLFDDPDTGLSNALYQAWSTNPMVLENDMLPELLPLLFEESKVRNPSVAALLRELAPAVVNKLLSRRRLDILVDALTIKDANVVRAYLHETCLVIEESNEKEKGWFVAQPSFVSAIGKHLKGRDPTMRRHSSTIVGLLSSGSGSRSGKIMDEGIGRYLSWLAVHGGRGTQQESLHALCTLFLAAPDHAERLVTESLPALCDILDSEGLVIEVYNESLHLLHEIVQQSPHPPIIKSGIVLYMVKWLSPKYSVTDIECKTYVFQICQGIAQKSDTGRRALIEAGILPELSSLASSRMAPEVINACNILKALAHTRVFTHDIISAGLKTSMENITSPFRKSTLQSKEDKSRAQAAAKEALEMLKSSKKQEVNQLSQTPSLSRTRSSANLGADRRAPSANEEDVAQPERRANGNWGRRTVSESQAVPSFNTPLSDSQTEEPEESRPRRLHHSRSMSTPNRPVIRPQFGQLRAVEEDPVFPVSSRHTPVEEEEPDDDYISPASRQQTGHRRQFSRNHSPPPVVSSFDGPGGHFDEENDRRLTRVQSTSRTVPPSYRSNLSPSEGSVHWSPRRDQLQDATSADNDELDFDAGEMATNNLSVGPSRSQWASRSGNMRRK</sequence>
<accession>A0A067TM80</accession>
<keyword evidence="1" id="KW-0175">Coiled coil</keyword>
<dbReference type="InterPro" id="IPR011989">
    <property type="entry name" value="ARM-like"/>
</dbReference>
<dbReference type="HOGENOM" id="CLU_235640_0_0_1"/>
<feature type="region of interest" description="Disordered" evidence="2">
    <location>
        <begin position="1886"/>
        <end position="1909"/>
    </location>
</feature>
<organism evidence="3 4">
    <name type="scientific">Galerina marginata (strain CBS 339.88)</name>
    <dbReference type="NCBI Taxonomy" id="685588"/>
    <lineage>
        <taxon>Eukaryota</taxon>
        <taxon>Fungi</taxon>
        <taxon>Dikarya</taxon>
        <taxon>Basidiomycota</taxon>
        <taxon>Agaricomycotina</taxon>
        <taxon>Agaricomycetes</taxon>
        <taxon>Agaricomycetidae</taxon>
        <taxon>Agaricales</taxon>
        <taxon>Agaricineae</taxon>
        <taxon>Strophariaceae</taxon>
        <taxon>Galerina</taxon>
    </lineage>
</organism>
<keyword evidence="4" id="KW-1185">Reference proteome</keyword>
<reference evidence="4" key="1">
    <citation type="journal article" date="2014" name="Proc. Natl. Acad. Sci. U.S.A.">
        <title>Extensive sampling of basidiomycete genomes demonstrates inadequacy of the white-rot/brown-rot paradigm for wood decay fungi.</title>
        <authorList>
            <person name="Riley R."/>
            <person name="Salamov A.A."/>
            <person name="Brown D.W."/>
            <person name="Nagy L.G."/>
            <person name="Floudas D."/>
            <person name="Held B.W."/>
            <person name="Levasseur A."/>
            <person name="Lombard V."/>
            <person name="Morin E."/>
            <person name="Otillar R."/>
            <person name="Lindquist E.A."/>
            <person name="Sun H."/>
            <person name="LaButti K.M."/>
            <person name="Schmutz J."/>
            <person name="Jabbour D."/>
            <person name="Luo H."/>
            <person name="Baker S.E."/>
            <person name="Pisabarro A.G."/>
            <person name="Walton J.D."/>
            <person name="Blanchette R.A."/>
            <person name="Henrissat B."/>
            <person name="Martin F."/>
            <person name="Cullen D."/>
            <person name="Hibbett D.S."/>
            <person name="Grigoriev I.V."/>
        </authorList>
    </citation>
    <scope>NUCLEOTIDE SEQUENCE [LARGE SCALE GENOMIC DNA]</scope>
    <source>
        <strain evidence="4">CBS 339.88</strain>
    </source>
</reference>
<evidence type="ECO:0000256" key="2">
    <source>
        <dbReference type="SAM" id="MobiDB-lite"/>
    </source>
</evidence>
<dbReference type="Gene3D" id="1.25.10.10">
    <property type="entry name" value="Leucine-rich Repeat Variant"/>
    <property type="match status" value="6"/>
</dbReference>
<dbReference type="InterPro" id="IPR016024">
    <property type="entry name" value="ARM-type_fold"/>
</dbReference>
<feature type="compositionally biased region" description="Polar residues" evidence="2">
    <location>
        <begin position="1835"/>
        <end position="1855"/>
    </location>
</feature>
<feature type="coiled-coil region" evidence="1">
    <location>
        <begin position="45"/>
        <end position="107"/>
    </location>
</feature>
<proteinExistence type="predicted"/>
<evidence type="ECO:0000256" key="1">
    <source>
        <dbReference type="SAM" id="Coils"/>
    </source>
</evidence>
<feature type="compositionally biased region" description="Polar residues" evidence="2">
    <location>
        <begin position="1714"/>
        <end position="1729"/>
    </location>
</feature>
<feature type="compositionally biased region" description="Polar residues" evidence="2">
    <location>
        <begin position="1665"/>
        <end position="1682"/>
    </location>
</feature>
<evidence type="ECO:0000313" key="3">
    <source>
        <dbReference type="EMBL" id="KDR80999.1"/>
    </source>
</evidence>
<evidence type="ECO:0000313" key="4">
    <source>
        <dbReference type="Proteomes" id="UP000027222"/>
    </source>
</evidence>
<dbReference type="EMBL" id="KL142371">
    <property type="protein sequence ID" value="KDR80999.1"/>
    <property type="molecule type" value="Genomic_DNA"/>
</dbReference>
<dbReference type="SUPFAM" id="SSF48371">
    <property type="entry name" value="ARM repeat"/>
    <property type="match status" value="3"/>
</dbReference>
<feature type="region of interest" description="Disordered" evidence="2">
    <location>
        <begin position="1657"/>
        <end position="1874"/>
    </location>
</feature>
<gene>
    <name evidence="3" type="ORF">GALMADRAFT_222596</name>
</gene>
<feature type="compositionally biased region" description="Basic and acidic residues" evidence="2">
    <location>
        <begin position="1824"/>
        <end position="1833"/>
    </location>
</feature>
<dbReference type="STRING" id="685588.A0A067TM80"/>
<dbReference type="Proteomes" id="UP000027222">
    <property type="component" value="Unassembled WGS sequence"/>
</dbReference>
<protein>
    <submittedName>
        <fullName evidence="3">Uncharacterized protein</fullName>
    </submittedName>
</protein>
<dbReference type="OrthoDB" id="2969566at2759"/>
<name>A0A067TM80_GALM3</name>